<name>L8E7E1_HUMAN</name>
<accession>L8E7E1</accession>
<proteinExistence type="predicted"/>
<dbReference type="ChiTaRS" id="PAWR">
    <property type="organism name" value="human"/>
</dbReference>
<sequence length="43" mass="5173">MSQVDILEQIEVGSLDITGMQMFQVLWFQVAHWKRKLKILKRK</sequence>
<reference evidence="1" key="1">
    <citation type="journal article" date="2013" name="PLoS ONE">
        <title>Direct detection of alternative open reading frames translation products in human significantly expands the proteome.</title>
        <authorList>
            <person name="Vanderperre B."/>
            <person name="Lucier J.-F."/>
            <person name="Motard J."/>
            <person name="Tremblay G."/>
            <person name="Vanderperre S."/>
            <person name="Wisztorski M."/>
            <person name="Salzet M."/>
            <person name="Boisvert F.-M."/>
            <person name="Roucou X."/>
        </authorList>
    </citation>
    <scope>NUCLEOTIDE SEQUENCE</scope>
</reference>
<organism evidence="1">
    <name type="scientific">Homo sapiens</name>
    <name type="common">Human</name>
    <dbReference type="NCBI Taxonomy" id="9606"/>
    <lineage>
        <taxon>Eukaryota</taxon>
        <taxon>Metazoa</taxon>
        <taxon>Chordata</taxon>
        <taxon>Craniata</taxon>
        <taxon>Vertebrata</taxon>
        <taxon>Euteleostomi</taxon>
        <taxon>Mammalia</taxon>
        <taxon>Eutheria</taxon>
        <taxon>Euarchontoglires</taxon>
        <taxon>Primates</taxon>
        <taxon>Haplorrhini</taxon>
        <taxon>Catarrhini</taxon>
        <taxon>Hominidae</taxon>
        <taxon>Homo</taxon>
    </lineage>
</organism>
<dbReference type="EMBL" id="HF583688">
    <property type="protein sequence ID" value="CCQ43185.1"/>
    <property type="molecule type" value="Genomic_DNA"/>
</dbReference>
<dbReference type="OrthoDB" id="6286739at2759"/>
<gene>
    <name evidence="1" type="primary">PAWR</name>
</gene>
<dbReference type="AlphaFoldDB" id="L8E7E1"/>
<evidence type="ECO:0000313" key="1">
    <source>
        <dbReference type="EMBL" id="CCQ43185.1"/>
    </source>
</evidence>
<protein>
    <submittedName>
        <fullName evidence="1">Alternative protein PAWR</fullName>
    </submittedName>
</protein>